<name>A0A0G3M444_CHRGL</name>
<dbReference type="PATRIC" id="fig|1324352.5.peg.3381"/>
<evidence type="ECO:0000259" key="3">
    <source>
        <dbReference type="PROSITE" id="PS01124"/>
    </source>
</evidence>
<keyword evidence="2" id="KW-0472">Membrane</keyword>
<dbReference type="GO" id="GO:0003700">
    <property type="term" value="F:DNA-binding transcription factor activity"/>
    <property type="evidence" value="ECO:0007669"/>
    <property type="project" value="InterPro"/>
</dbReference>
<gene>
    <name evidence="4" type="ORF">OK18_16195</name>
</gene>
<dbReference type="PROSITE" id="PS01124">
    <property type="entry name" value="HTH_ARAC_FAMILY_2"/>
    <property type="match status" value="1"/>
</dbReference>
<dbReference type="AlphaFoldDB" id="A0A0G3M444"/>
<dbReference type="STRING" id="1324352.OK18_16195"/>
<keyword evidence="2" id="KW-0812">Transmembrane</keyword>
<keyword evidence="2" id="KW-1133">Transmembrane helix</keyword>
<sequence>MSYYQLFTKSRVGGLYPIIEDKITIKTLPLKKVQYISGFLDGDDELKKISNENAILKKSHTQEKKFRNSIAVISLLSFFILLGLTYTYYRKQKYYKTLYFEAITNREKINIEYQYENTQVEISNPIHDQLDINPLIVENILSYLNTFELKKKYLIKDISLLNMAKECGTNTAYLSKVINHYKKNNFASYLNNLRLNHAVELWKTTPRLRYKSIQEMADMVGFKTAQSFSKKFHEKYKTTPTYFLKDLNQNIQKNIA</sequence>
<evidence type="ECO:0000313" key="5">
    <source>
        <dbReference type="Proteomes" id="UP000035213"/>
    </source>
</evidence>
<feature type="transmembrane region" description="Helical" evidence="2">
    <location>
        <begin position="70"/>
        <end position="89"/>
    </location>
</feature>
<dbReference type="Gene3D" id="1.10.10.60">
    <property type="entry name" value="Homeodomain-like"/>
    <property type="match status" value="2"/>
</dbReference>
<dbReference type="Proteomes" id="UP000035213">
    <property type="component" value="Chromosome"/>
</dbReference>
<keyword evidence="1" id="KW-0238">DNA-binding</keyword>
<dbReference type="PANTHER" id="PTHR43280">
    <property type="entry name" value="ARAC-FAMILY TRANSCRIPTIONAL REGULATOR"/>
    <property type="match status" value="1"/>
</dbReference>
<dbReference type="EMBL" id="CP009928">
    <property type="protein sequence ID" value="AKK73941.1"/>
    <property type="molecule type" value="Genomic_DNA"/>
</dbReference>
<evidence type="ECO:0000256" key="2">
    <source>
        <dbReference type="SAM" id="Phobius"/>
    </source>
</evidence>
<proteinExistence type="predicted"/>
<feature type="domain" description="HTH araC/xylS-type" evidence="3">
    <location>
        <begin position="138"/>
        <end position="246"/>
    </location>
</feature>
<dbReference type="GO" id="GO:0043565">
    <property type="term" value="F:sequence-specific DNA binding"/>
    <property type="evidence" value="ECO:0007669"/>
    <property type="project" value="InterPro"/>
</dbReference>
<evidence type="ECO:0000313" key="4">
    <source>
        <dbReference type="EMBL" id="AKK73941.1"/>
    </source>
</evidence>
<organism evidence="4 5">
    <name type="scientific">Chryseobacterium gallinarum</name>
    <dbReference type="NCBI Taxonomy" id="1324352"/>
    <lineage>
        <taxon>Bacteria</taxon>
        <taxon>Pseudomonadati</taxon>
        <taxon>Bacteroidota</taxon>
        <taxon>Flavobacteriia</taxon>
        <taxon>Flavobacteriales</taxon>
        <taxon>Weeksellaceae</taxon>
        <taxon>Chryseobacterium group</taxon>
        <taxon>Chryseobacterium</taxon>
    </lineage>
</organism>
<accession>A0A0G3M444</accession>
<evidence type="ECO:0000256" key="1">
    <source>
        <dbReference type="ARBA" id="ARBA00023125"/>
    </source>
</evidence>
<reference evidence="4 5" key="1">
    <citation type="submission" date="2014-11" db="EMBL/GenBank/DDBJ databases">
        <authorList>
            <person name="Park G.-S."/>
            <person name="Hong S.-J."/>
            <person name="Jung B.K."/>
            <person name="Khan A.R."/>
            <person name="Kwak Y."/>
            <person name="Shin J.-H."/>
        </authorList>
    </citation>
    <scope>NUCLEOTIDE SEQUENCE [LARGE SCALE GENOMIC DNA]</scope>
    <source>
        <strain evidence="4 5">DSM 27622</strain>
    </source>
</reference>
<dbReference type="SMART" id="SM00342">
    <property type="entry name" value="HTH_ARAC"/>
    <property type="match status" value="1"/>
</dbReference>
<dbReference type="PANTHER" id="PTHR43280:SF29">
    <property type="entry name" value="ARAC-FAMILY TRANSCRIPTIONAL REGULATOR"/>
    <property type="match status" value="1"/>
</dbReference>
<dbReference type="Pfam" id="PF12833">
    <property type="entry name" value="HTH_18"/>
    <property type="match status" value="1"/>
</dbReference>
<dbReference type="KEGG" id="cgn:OK18_16195"/>
<dbReference type="InterPro" id="IPR018060">
    <property type="entry name" value="HTH_AraC"/>
</dbReference>
<protein>
    <recommendedName>
        <fullName evidence="3">HTH araC/xylS-type domain-containing protein</fullName>
    </recommendedName>
</protein>